<evidence type="ECO:0000256" key="5">
    <source>
        <dbReference type="ARBA" id="ARBA00022605"/>
    </source>
</evidence>
<comment type="cofactor">
    <cofactor evidence="1">
        <name>Zn(2+)</name>
        <dbReference type="ChEBI" id="CHEBI:29105"/>
    </cofactor>
</comment>
<evidence type="ECO:0000256" key="3">
    <source>
        <dbReference type="ARBA" id="ARBA00022490"/>
    </source>
</evidence>
<keyword evidence="5" id="KW-0028">Amino-acid biosynthesis</keyword>
<dbReference type="Gene3D" id="3.30.70.360">
    <property type="match status" value="1"/>
</dbReference>
<dbReference type="PANTHER" id="PTHR43808:SF31">
    <property type="entry name" value="N-ACETYL-L-CITRULLINE DEACETYLASE"/>
    <property type="match status" value="1"/>
</dbReference>
<comment type="similarity">
    <text evidence="2">Belongs to the peptidase M20A family. ArgE subfamily.</text>
</comment>
<name>A0A3T0N9W5_9RHOB</name>
<dbReference type="OrthoDB" id="9809784at2"/>
<keyword evidence="4" id="KW-0055">Arginine biosynthesis</keyword>
<evidence type="ECO:0000259" key="10">
    <source>
        <dbReference type="Pfam" id="PF07687"/>
    </source>
</evidence>
<dbReference type="InterPro" id="IPR036264">
    <property type="entry name" value="Bact_exopeptidase_dim_dom"/>
</dbReference>
<dbReference type="InterPro" id="IPR011650">
    <property type="entry name" value="Peptidase_M20_dimer"/>
</dbReference>
<dbReference type="Gene3D" id="3.40.630.10">
    <property type="entry name" value="Zn peptidases"/>
    <property type="match status" value="1"/>
</dbReference>
<dbReference type="CDD" id="cd03894">
    <property type="entry name" value="M20_ArgE"/>
    <property type="match status" value="1"/>
</dbReference>
<dbReference type="EMBL" id="CP033221">
    <property type="protein sequence ID" value="AZV80818.1"/>
    <property type="molecule type" value="Genomic_DNA"/>
</dbReference>
<protein>
    <submittedName>
        <fullName evidence="11">Acetylornithine deacetylase</fullName>
        <ecNumber evidence="11">3.5.1.16</ecNumber>
    </submittedName>
</protein>
<dbReference type="EC" id="3.5.1.16" evidence="11"/>
<dbReference type="InterPro" id="IPR050072">
    <property type="entry name" value="Peptidase_M20A"/>
</dbReference>
<reference evidence="11 12" key="1">
    <citation type="submission" date="2018-10" db="EMBL/GenBank/DDBJ databases">
        <title>Parasedimentitalea marina sp. nov., a psychrophilic bacterium isolated from deep seawater of the New Britain Trench.</title>
        <authorList>
            <person name="Cao J."/>
        </authorList>
    </citation>
    <scope>NUCLEOTIDE SEQUENCE [LARGE SCALE GENOMIC DNA]</scope>
    <source>
        <strain evidence="11 12">W43</strain>
        <plasmid evidence="11 12">pW43B</plasmid>
    </source>
</reference>
<evidence type="ECO:0000313" key="11">
    <source>
        <dbReference type="EMBL" id="AZV80818.1"/>
    </source>
</evidence>
<keyword evidence="11" id="KW-0614">Plasmid</keyword>
<dbReference type="NCBIfam" id="TIGR01892">
    <property type="entry name" value="AcOrn-deacetyl"/>
    <property type="match status" value="1"/>
</dbReference>
<dbReference type="KEGG" id="sedi:EBB79_22975"/>
<dbReference type="PROSITE" id="PS00759">
    <property type="entry name" value="ARGE_DAPE_CPG2_2"/>
    <property type="match status" value="1"/>
</dbReference>
<keyword evidence="7 11" id="KW-0378">Hydrolase</keyword>
<dbReference type="RefSeq" id="WP_127751317.1">
    <property type="nucleotide sequence ID" value="NZ_CP033221.1"/>
</dbReference>
<keyword evidence="12" id="KW-1185">Reference proteome</keyword>
<keyword evidence="9" id="KW-0170">Cobalt</keyword>
<gene>
    <name evidence="11" type="primary">argE</name>
    <name evidence="11" type="ORF">EBB79_22975</name>
</gene>
<dbReference type="InterPro" id="IPR002933">
    <property type="entry name" value="Peptidase_M20"/>
</dbReference>
<dbReference type="GO" id="GO:0008777">
    <property type="term" value="F:acetylornithine deacetylase activity"/>
    <property type="evidence" value="ECO:0007669"/>
    <property type="project" value="UniProtKB-EC"/>
</dbReference>
<dbReference type="Pfam" id="PF07687">
    <property type="entry name" value="M20_dimer"/>
    <property type="match status" value="1"/>
</dbReference>
<evidence type="ECO:0000256" key="4">
    <source>
        <dbReference type="ARBA" id="ARBA00022571"/>
    </source>
</evidence>
<dbReference type="GO" id="GO:0046872">
    <property type="term" value="F:metal ion binding"/>
    <property type="evidence" value="ECO:0007669"/>
    <property type="project" value="UniProtKB-KW"/>
</dbReference>
<evidence type="ECO:0000256" key="8">
    <source>
        <dbReference type="ARBA" id="ARBA00022833"/>
    </source>
</evidence>
<evidence type="ECO:0000256" key="1">
    <source>
        <dbReference type="ARBA" id="ARBA00001947"/>
    </source>
</evidence>
<dbReference type="InterPro" id="IPR001261">
    <property type="entry name" value="ArgE/DapE_CS"/>
</dbReference>
<dbReference type="NCBIfam" id="NF005710">
    <property type="entry name" value="PRK07522.1"/>
    <property type="match status" value="1"/>
</dbReference>
<sequence length="381" mass="40781">MNTLEILTPLIGFNSVSARSNLDLIAFIEGFLRERGFRLTRFDDPTSQKAGLFAEIGPAEGGILLSGHTDVVPVDGQDWTRDPFHMSRDNGRVYGRGTTDMKGYLACMLRAADQASKRELTEPLKLVFSYDEEIGCVGIQQMAAQLAPHLGDPRACFVGEPTEMKVAIGHKGKAAIKATCIGQNGHSALAPNFVNALHLATDFIAELRGIQAWLAADGARDTAYDISCSTVHVGTLSGGTALNIVPDKAELVFEYRHLAEDSPELIMDTINAAAQRIAGRYQFDFSGADILLERYNTYPGLSVAPEAAIVGLAQRLAGGSETTKVAFGTEAGVFAGLSLPTVVCGPGSMAGQGHKPDEYVTEAQLAACDQMMDRIIDDISR</sequence>
<dbReference type="Pfam" id="PF01546">
    <property type="entry name" value="Peptidase_M20"/>
    <property type="match status" value="1"/>
</dbReference>
<dbReference type="SUPFAM" id="SSF53187">
    <property type="entry name" value="Zn-dependent exopeptidases"/>
    <property type="match status" value="1"/>
</dbReference>
<keyword evidence="8" id="KW-0862">Zinc</keyword>
<dbReference type="AlphaFoldDB" id="A0A3T0N9W5"/>
<dbReference type="Proteomes" id="UP000283063">
    <property type="component" value="Plasmid pW43B"/>
</dbReference>
<keyword evidence="3" id="KW-0963">Cytoplasm</keyword>
<feature type="domain" description="Peptidase M20 dimerisation" evidence="10">
    <location>
        <begin position="168"/>
        <end position="281"/>
    </location>
</feature>
<accession>A0A3T0N9W5</accession>
<evidence type="ECO:0000313" key="12">
    <source>
        <dbReference type="Proteomes" id="UP000283063"/>
    </source>
</evidence>
<evidence type="ECO:0000256" key="7">
    <source>
        <dbReference type="ARBA" id="ARBA00022801"/>
    </source>
</evidence>
<proteinExistence type="inferred from homology"/>
<dbReference type="PROSITE" id="PS00758">
    <property type="entry name" value="ARGE_DAPE_CPG2_1"/>
    <property type="match status" value="1"/>
</dbReference>
<evidence type="ECO:0000256" key="6">
    <source>
        <dbReference type="ARBA" id="ARBA00022723"/>
    </source>
</evidence>
<evidence type="ECO:0000256" key="2">
    <source>
        <dbReference type="ARBA" id="ARBA00005691"/>
    </source>
</evidence>
<dbReference type="GO" id="GO:0006526">
    <property type="term" value="P:L-arginine biosynthetic process"/>
    <property type="evidence" value="ECO:0007669"/>
    <property type="project" value="UniProtKB-KW"/>
</dbReference>
<geneLocation type="plasmid" evidence="11 12">
    <name>pW43B</name>
</geneLocation>
<organism evidence="11 12">
    <name type="scientific">Parasedimentitalea marina</name>
    <dbReference type="NCBI Taxonomy" id="2483033"/>
    <lineage>
        <taxon>Bacteria</taxon>
        <taxon>Pseudomonadati</taxon>
        <taxon>Pseudomonadota</taxon>
        <taxon>Alphaproteobacteria</taxon>
        <taxon>Rhodobacterales</taxon>
        <taxon>Paracoccaceae</taxon>
        <taxon>Parasedimentitalea</taxon>
    </lineage>
</organism>
<keyword evidence="6" id="KW-0479">Metal-binding</keyword>
<dbReference type="InterPro" id="IPR010169">
    <property type="entry name" value="AcOrn-deacetyl"/>
</dbReference>
<dbReference type="PANTHER" id="PTHR43808">
    <property type="entry name" value="ACETYLORNITHINE DEACETYLASE"/>
    <property type="match status" value="1"/>
</dbReference>
<evidence type="ECO:0000256" key="9">
    <source>
        <dbReference type="ARBA" id="ARBA00023285"/>
    </source>
</evidence>
<dbReference type="SUPFAM" id="SSF55031">
    <property type="entry name" value="Bacterial exopeptidase dimerisation domain"/>
    <property type="match status" value="1"/>
</dbReference>